<keyword evidence="2" id="KW-1185">Reference proteome</keyword>
<evidence type="ECO:0000313" key="2">
    <source>
        <dbReference type="Proteomes" id="UP000467841"/>
    </source>
</evidence>
<reference evidence="1" key="1">
    <citation type="submission" date="2020-01" db="EMBL/GenBank/DDBJ databases">
        <authorList>
            <person name="Mishra B."/>
        </authorList>
    </citation>
    <scope>NUCLEOTIDE SEQUENCE [LARGE SCALE GENOMIC DNA]</scope>
</reference>
<organism evidence="1 2">
    <name type="scientific">Microthlaspi erraticum</name>
    <dbReference type="NCBI Taxonomy" id="1685480"/>
    <lineage>
        <taxon>Eukaryota</taxon>
        <taxon>Viridiplantae</taxon>
        <taxon>Streptophyta</taxon>
        <taxon>Embryophyta</taxon>
        <taxon>Tracheophyta</taxon>
        <taxon>Spermatophyta</taxon>
        <taxon>Magnoliopsida</taxon>
        <taxon>eudicotyledons</taxon>
        <taxon>Gunneridae</taxon>
        <taxon>Pentapetalae</taxon>
        <taxon>rosids</taxon>
        <taxon>malvids</taxon>
        <taxon>Brassicales</taxon>
        <taxon>Brassicaceae</taxon>
        <taxon>Coluteocarpeae</taxon>
        <taxon>Microthlaspi</taxon>
    </lineage>
</organism>
<dbReference type="EMBL" id="CACVBM020001091">
    <property type="protein sequence ID" value="CAA7030112.1"/>
    <property type="molecule type" value="Genomic_DNA"/>
</dbReference>
<name>A0A6D2IYT3_9BRAS</name>
<accession>A0A6D2IYT3</accession>
<dbReference type="OrthoDB" id="1109996at2759"/>
<proteinExistence type="predicted"/>
<evidence type="ECO:0000313" key="1">
    <source>
        <dbReference type="EMBL" id="CAA7030112.1"/>
    </source>
</evidence>
<protein>
    <recommendedName>
        <fullName evidence="3">Integrase zinc-binding domain-containing protein</fullName>
    </recommendedName>
</protein>
<dbReference type="GO" id="GO:0003676">
    <property type="term" value="F:nucleic acid binding"/>
    <property type="evidence" value="ECO:0007669"/>
    <property type="project" value="InterPro"/>
</dbReference>
<sequence length="176" mass="21019">MNNIKKRLDSRKEIWLYEINAVLWACRTTPHKATKETPFLMAYGVEAVIPAEIKVTSLRRDQCSDSPELNEEMLRDRLDLIEEKRDQALVRIQNYQNAAARYYNSNVKHRRFKVDDLVLRKIFDDKDPGGKLRPPWNGPFRITEVVRDSVYKLYDYVKKVHEPRPWNAANLKRYYY</sequence>
<dbReference type="Proteomes" id="UP000467841">
    <property type="component" value="Unassembled WGS sequence"/>
</dbReference>
<dbReference type="InterPro" id="IPR036397">
    <property type="entry name" value="RNaseH_sf"/>
</dbReference>
<comment type="caution">
    <text evidence="1">The sequence shown here is derived from an EMBL/GenBank/DDBJ whole genome shotgun (WGS) entry which is preliminary data.</text>
</comment>
<dbReference type="AlphaFoldDB" id="A0A6D2IYT3"/>
<dbReference type="PANTHER" id="PTHR48475">
    <property type="entry name" value="RIBONUCLEASE H"/>
    <property type="match status" value="1"/>
</dbReference>
<evidence type="ECO:0008006" key="3">
    <source>
        <dbReference type="Google" id="ProtNLM"/>
    </source>
</evidence>
<dbReference type="Gene3D" id="3.30.420.10">
    <property type="entry name" value="Ribonuclease H-like superfamily/Ribonuclease H"/>
    <property type="match status" value="1"/>
</dbReference>
<dbReference type="PANTHER" id="PTHR48475:SF1">
    <property type="entry name" value="RNASE H TYPE-1 DOMAIN-CONTAINING PROTEIN"/>
    <property type="match status" value="1"/>
</dbReference>
<gene>
    <name evidence="1" type="ORF">MERR_LOCUS17347</name>
</gene>